<evidence type="ECO:0000313" key="1">
    <source>
        <dbReference type="EMBL" id="OAX33365.1"/>
    </source>
</evidence>
<protein>
    <recommendedName>
        <fullName evidence="3">Anaphase-promoting complex subunit 4 WD40 domain-containing protein</fullName>
    </recommendedName>
</protein>
<gene>
    <name evidence="1" type="ORF">K503DRAFT_859836</name>
</gene>
<dbReference type="InParanoid" id="A0A1B7ML80"/>
<organism evidence="1 2">
    <name type="scientific">Rhizopogon vinicolor AM-OR11-026</name>
    <dbReference type="NCBI Taxonomy" id="1314800"/>
    <lineage>
        <taxon>Eukaryota</taxon>
        <taxon>Fungi</taxon>
        <taxon>Dikarya</taxon>
        <taxon>Basidiomycota</taxon>
        <taxon>Agaricomycotina</taxon>
        <taxon>Agaricomycetes</taxon>
        <taxon>Agaricomycetidae</taxon>
        <taxon>Boletales</taxon>
        <taxon>Suillineae</taxon>
        <taxon>Rhizopogonaceae</taxon>
        <taxon>Rhizopogon</taxon>
    </lineage>
</organism>
<dbReference type="STRING" id="1314800.A0A1B7ML80"/>
<reference evidence="1 2" key="1">
    <citation type="submission" date="2016-06" db="EMBL/GenBank/DDBJ databases">
        <title>Comparative genomics of the ectomycorrhizal sister species Rhizopogon vinicolor and Rhizopogon vesiculosus (Basidiomycota: Boletales) reveals a divergence of the mating type B locus.</title>
        <authorList>
            <consortium name="DOE Joint Genome Institute"/>
            <person name="Mujic A.B."/>
            <person name="Kuo A."/>
            <person name="Tritt A."/>
            <person name="Lipzen A."/>
            <person name="Chen C."/>
            <person name="Johnson J."/>
            <person name="Sharma A."/>
            <person name="Barry K."/>
            <person name="Grigoriev I.V."/>
            <person name="Spatafora J.W."/>
        </authorList>
    </citation>
    <scope>NUCLEOTIDE SEQUENCE [LARGE SCALE GENOMIC DNA]</scope>
    <source>
        <strain evidence="1 2">AM-OR11-026</strain>
    </source>
</reference>
<dbReference type="Gene3D" id="1.25.10.10">
    <property type="entry name" value="Leucine-rich Repeat Variant"/>
    <property type="match status" value="1"/>
</dbReference>
<dbReference type="Proteomes" id="UP000092154">
    <property type="component" value="Unassembled WGS sequence"/>
</dbReference>
<dbReference type="AlphaFoldDB" id="A0A1B7ML80"/>
<sequence>MSESIWTGDSSWPVELLSWSPSGVHIASGFTNGTILIQKAGSGEVQVGPIKTDHIVKGETSSFRLANLEILINAVLYNASAALHFTEAYKPGFAHVFFNCWFAAINGGNKLPRVHDKKLRILALCNPVSWWMLAYLEVLAKEGVRLREKSKQAEAGDDESDTSEESEIEEELGFFSLLDAINPYITFKQALQTFQNQNSNLYQAETTMLTVERHTLLMEVAAMAESQAGGHS</sequence>
<dbReference type="OrthoDB" id="760868at2759"/>
<accession>A0A1B7ML80</accession>
<keyword evidence="2" id="KW-1185">Reference proteome</keyword>
<evidence type="ECO:0008006" key="3">
    <source>
        <dbReference type="Google" id="ProtNLM"/>
    </source>
</evidence>
<dbReference type="InterPro" id="IPR011989">
    <property type="entry name" value="ARM-like"/>
</dbReference>
<dbReference type="EMBL" id="KV448782">
    <property type="protein sequence ID" value="OAX33365.1"/>
    <property type="molecule type" value="Genomic_DNA"/>
</dbReference>
<name>A0A1B7ML80_9AGAM</name>
<evidence type="ECO:0000313" key="2">
    <source>
        <dbReference type="Proteomes" id="UP000092154"/>
    </source>
</evidence>
<proteinExistence type="predicted"/>